<dbReference type="InterPro" id="IPR009057">
    <property type="entry name" value="Homeodomain-like_sf"/>
</dbReference>
<dbReference type="AlphaFoldDB" id="A0A9W6UUZ9"/>
<evidence type="ECO:0000313" key="3">
    <source>
        <dbReference type="Proteomes" id="UP001165124"/>
    </source>
</evidence>
<keyword evidence="3" id="KW-1185">Reference proteome</keyword>
<comment type="caution">
    <text evidence="2">The sequence shown here is derived from an EMBL/GenBank/DDBJ whole genome shotgun (WGS) entry which is preliminary data.</text>
</comment>
<dbReference type="EMBL" id="BSRZ01000002">
    <property type="protein sequence ID" value="GLW63393.1"/>
    <property type="molecule type" value="Genomic_DNA"/>
</dbReference>
<name>A0A9W6UUZ9_9ACTN</name>
<gene>
    <name evidence="2" type="ORF">Arub01_16370</name>
</gene>
<dbReference type="Proteomes" id="UP001165124">
    <property type="component" value="Unassembled WGS sequence"/>
</dbReference>
<sequence length="110" mass="12407">MAAEMDISRSCASTWFDRYRCFGETGLLDRPSVPHRWPTATPPEVIARIERLRRERKRSARRIAIESNGQGITISECTVGRHLARLGLNRHRDLDPGGTANRTVRPINAG</sequence>
<evidence type="ECO:0000313" key="2">
    <source>
        <dbReference type="EMBL" id="GLW63393.1"/>
    </source>
</evidence>
<organism evidence="2 3">
    <name type="scientific">Actinomadura rubrobrunea</name>
    <dbReference type="NCBI Taxonomy" id="115335"/>
    <lineage>
        <taxon>Bacteria</taxon>
        <taxon>Bacillati</taxon>
        <taxon>Actinomycetota</taxon>
        <taxon>Actinomycetes</taxon>
        <taxon>Streptosporangiales</taxon>
        <taxon>Thermomonosporaceae</taxon>
        <taxon>Actinomadura</taxon>
    </lineage>
</organism>
<proteinExistence type="predicted"/>
<feature type="region of interest" description="Disordered" evidence="1">
    <location>
        <begin position="90"/>
        <end position="110"/>
    </location>
</feature>
<accession>A0A9W6UUZ9</accession>
<dbReference type="Pfam" id="PF13565">
    <property type="entry name" value="HTH_32"/>
    <property type="match status" value="1"/>
</dbReference>
<reference evidence="2" key="1">
    <citation type="submission" date="2023-02" db="EMBL/GenBank/DDBJ databases">
        <title>Actinomadura rubrobrunea NBRC 14622.</title>
        <authorList>
            <person name="Ichikawa N."/>
            <person name="Sato H."/>
            <person name="Tonouchi N."/>
        </authorList>
    </citation>
    <scope>NUCLEOTIDE SEQUENCE</scope>
    <source>
        <strain evidence="2">NBRC 14622</strain>
    </source>
</reference>
<evidence type="ECO:0000256" key="1">
    <source>
        <dbReference type="SAM" id="MobiDB-lite"/>
    </source>
</evidence>
<protein>
    <submittedName>
        <fullName evidence="2">Uncharacterized protein</fullName>
    </submittedName>
</protein>
<dbReference type="SUPFAM" id="SSF46689">
    <property type="entry name" value="Homeodomain-like"/>
    <property type="match status" value="1"/>
</dbReference>